<accession>A0ACC0MQU7</accession>
<dbReference type="EMBL" id="CM046395">
    <property type="protein sequence ID" value="KAI8542683.1"/>
    <property type="molecule type" value="Genomic_DNA"/>
</dbReference>
<gene>
    <name evidence="1" type="ORF">RHMOL_Rhmol08G0157600</name>
</gene>
<proteinExistence type="predicted"/>
<comment type="caution">
    <text evidence="1">The sequence shown here is derived from an EMBL/GenBank/DDBJ whole genome shotgun (WGS) entry which is preliminary data.</text>
</comment>
<evidence type="ECO:0000313" key="2">
    <source>
        <dbReference type="Proteomes" id="UP001062846"/>
    </source>
</evidence>
<organism evidence="1 2">
    <name type="scientific">Rhododendron molle</name>
    <name type="common">Chinese azalea</name>
    <name type="synonym">Azalea mollis</name>
    <dbReference type="NCBI Taxonomy" id="49168"/>
    <lineage>
        <taxon>Eukaryota</taxon>
        <taxon>Viridiplantae</taxon>
        <taxon>Streptophyta</taxon>
        <taxon>Embryophyta</taxon>
        <taxon>Tracheophyta</taxon>
        <taxon>Spermatophyta</taxon>
        <taxon>Magnoliopsida</taxon>
        <taxon>eudicotyledons</taxon>
        <taxon>Gunneridae</taxon>
        <taxon>Pentapetalae</taxon>
        <taxon>asterids</taxon>
        <taxon>Ericales</taxon>
        <taxon>Ericaceae</taxon>
        <taxon>Ericoideae</taxon>
        <taxon>Rhodoreae</taxon>
        <taxon>Rhododendron</taxon>
    </lineage>
</organism>
<dbReference type="Proteomes" id="UP001062846">
    <property type="component" value="Chromosome 8"/>
</dbReference>
<evidence type="ECO:0000313" key="1">
    <source>
        <dbReference type="EMBL" id="KAI8542683.1"/>
    </source>
</evidence>
<protein>
    <submittedName>
        <fullName evidence="1">Uncharacterized protein</fullName>
    </submittedName>
</protein>
<name>A0ACC0MQU7_RHOML</name>
<keyword evidence="2" id="KW-1185">Reference proteome</keyword>
<sequence>MSSQERNDLRDNNNRLRFPAQSSRREWFPRGSTTITTAYSPAAVVNSLSSFNSNRNGNGGDLNSKILISDNLGRPLYQRGGKARASHHQNEKGLKGVNLRNQEQKVPEDTSLPQLFQEIQDKLMKGTVECMICYDMLRRIRLSIGGAQDVQLAATKEIRYLCFYGKRPEPSSDLYLTPHSCGEPCGKPLENDAPGAEGSKRDVCPHVCVLQCHPGPCPPCKAFAPPRLCPCGKKIVSTRCSDGSSVITCGQQCKKRIDCWRHHCERVCHVGPCDVCR</sequence>
<reference evidence="1" key="1">
    <citation type="submission" date="2022-02" db="EMBL/GenBank/DDBJ databases">
        <title>Plant Genome Project.</title>
        <authorList>
            <person name="Zhang R.-G."/>
        </authorList>
    </citation>
    <scope>NUCLEOTIDE SEQUENCE</scope>
    <source>
        <strain evidence="1">AT1</strain>
    </source>
</reference>